<dbReference type="EMBL" id="QHBU01000256">
    <property type="protein sequence ID" value="PZR78513.1"/>
    <property type="molecule type" value="Genomic_DNA"/>
</dbReference>
<dbReference type="Proteomes" id="UP000606991">
    <property type="component" value="Unassembled WGS sequence"/>
</dbReference>
<organism evidence="7 8">
    <name type="scientific">Candidatus Aeolococcus gillhamiae</name>
    <dbReference type="NCBI Taxonomy" id="3127015"/>
    <lineage>
        <taxon>Bacteria</taxon>
        <taxon>Bacillati</taxon>
        <taxon>Candidatus Dormiibacterota</taxon>
        <taxon>Candidatus Dormibacteria</taxon>
        <taxon>Candidatus Aeolococcales</taxon>
        <taxon>Candidatus Aeolococcaceae</taxon>
        <taxon>Candidatus Aeolococcus</taxon>
    </lineage>
</organism>
<dbReference type="Proteomes" id="UP000248724">
    <property type="component" value="Unassembled WGS sequence"/>
</dbReference>
<feature type="domain" description="Tyr recombinase" evidence="5">
    <location>
        <begin position="167"/>
        <end position="378"/>
    </location>
</feature>
<dbReference type="PANTHER" id="PTHR30629">
    <property type="entry name" value="PROPHAGE INTEGRASE"/>
    <property type="match status" value="1"/>
</dbReference>
<dbReference type="GO" id="GO:0006310">
    <property type="term" value="P:DNA recombination"/>
    <property type="evidence" value="ECO:0007669"/>
    <property type="project" value="UniProtKB-KW"/>
</dbReference>
<reference evidence="6 9" key="3">
    <citation type="submission" date="2020-10" db="EMBL/GenBank/DDBJ databases">
        <title>Ca. Dormibacterota MAGs.</title>
        <authorList>
            <person name="Montgomery K."/>
        </authorList>
    </citation>
    <scope>NUCLEOTIDE SEQUENCE [LARGE SCALE GENOMIC DNA]</scope>
    <source>
        <strain evidence="6">SC8812_S17_18</strain>
    </source>
</reference>
<dbReference type="PROSITE" id="PS51898">
    <property type="entry name" value="TYR_RECOMBINASE"/>
    <property type="match status" value="1"/>
</dbReference>
<dbReference type="Gene3D" id="1.10.443.10">
    <property type="entry name" value="Intergrase catalytic core"/>
    <property type="match status" value="1"/>
</dbReference>
<dbReference type="GO" id="GO:0015074">
    <property type="term" value="P:DNA integration"/>
    <property type="evidence" value="ECO:0007669"/>
    <property type="project" value="UniProtKB-KW"/>
</dbReference>
<dbReference type="RefSeq" id="WP_337312594.1">
    <property type="nucleotide sequence ID" value="NZ_JAEKNS010000119.1"/>
</dbReference>
<dbReference type="SUPFAM" id="SSF56349">
    <property type="entry name" value="DNA breaking-rejoining enzymes"/>
    <property type="match status" value="1"/>
</dbReference>
<dbReference type="InterPro" id="IPR010998">
    <property type="entry name" value="Integrase_recombinase_N"/>
</dbReference>
<keyword evidence="2" id="KW-0229">DNA integration</keyword>
<evidence type="ECO:0000256" key="4">
    <source>
        <dbReference type="ARBA" id="ARBA00023172"/>
    </source>
</evidence>
<dbReference type="InterPro" id="IPR050808">
    <property type="entry name" value="Phage_Integrase"/>
</dbReference>
<dbReference type="EMBL" id="JAEKNS010000119">
    <property type="protein sequence ID" value="MBJ7595460.1"/>
    <property type="molecule type" value="Genomic_DNA"/>
</dbReference>
<evidence type="ECO:0000256" key="3">
    <source>
        <dbReference type="ARBA" id="ARBA00023125"/>
    </source>
</evidence>
<protein>
    <submittedName>
        <fullName evidence="7">Site-specific integrase</fullName>
    </submittedName>
</protein>
<gene>
    <name evidence="7" type="ORF">DLM65_12720</name>
    <name evidence="6" type="ORF">JF886_11500</name>
</gene>
<dbReference type="Pfam" id="PF14659">
    <property type="entry name" value="Phage_int_SAM_3"/>
    <property type="match status" value="1"/>
</dbReference>
<accession>A0A2W5YZV1</accession>
<sequence length="392" mass="43678">MAGRRGNGEGTVGRYRGRWVARVSLSDGRRKHFYGRTRADVVARMFAAIAALKKGEDVPDDRVLLRDFLFRWIEGMRGTIKPSAWDSFEGHIRVHLIPDLGHMRLSRLRRLDIVAWQGRKLASGRWSPTTVGHFQTTLHRALADAVRDGLISRNPASLVSVPRRADTEITTLDEEQAGRLLIAAGADPFAAMWVLALTTGRRRGELLGLRWTDVDLERREYRVLRTRTRASRRALGGQESPDAIYSSPKRRASKQRGLPLVNVAVVALRAQRARQAEERLAAGRLWDGPEPGADLVFTGPHGRALAITSFRRAYEALLIRGGVPRVRFHDLRHSAASFLFSLGVEPKTISEMLGHSTTAVTLETYTHVRTAVLRDAADRLEAALTGRRTADG</sequence>
<name>A0A2W5YZV1_9BACT</name>
<evidence type="ECO:0000256" key="2">
    <source>
        <dbReference type="ARBA" id="ARBA00022908"/>
    </source>
</evidence>
<reference evidence="7 8" key="1">
    <citation type="journal article" date="2017" name="Nature">
        <title>Atmospheric trace gases support primary production in Antarctic desert surface soil.</title>
        <authorList>
            <person name="Ji M."/>
            <person name="Greening C."/>
            <person name="Vanwonterghem I."/>
            <person name="Carere C.R."/>
            <person name="Bay S.K."/>
            <person name="Steen J.A."/>
            <person name="Montgomery K."/>
            <person name="Lines T."/>
            <person name="Beardall J."/>
            <person name="van Dorst J."/>
            <person name="Snape I."/>
            <person name="Stott M.B."/>
            <person name="Hugenholtz P."/>
            <person name="Ferrari B.C."/>
        </authorList>
    </citation>
    <scope>NUCLEOTIDE SEQUENCE [LARGE SCALE GENOMIC DNA]</scope>
    <source>
        <strain evidence="7">RRmetagenome_bin12</strain>
    </source>
</reference>
<keyword evidence="3" id="KW-0238">DNA-binding</keyword>
<dbReference type="Pfam" id="PF00589">
    <property type="entry name" value="Phage_integrase"/>
    <property type="match status" value="1"/>
</dbReference>
<evidence type="ECO:0000313" key="9">
    <source>
        <dbReference type="Proteomes" id="UP000606991"/>
    </source>
</evidence>
<comment type="similarity">
    <text evidence="1">Belongs to the 'phage' integrase family.</text>
</comment>
<evidence type="ECO:0000313" key="8">
    <source>
        <dbReference type="Proteomes" id="UP000248724"/>
    </source>
</evidence>
<dbReference type="PANTHER" id="PTHR30629:SF2">
    <property type="entry name" value="PROPHAGE INTEGRASE INTS-RELATED"/>
    <property type="match status" value="1"/>
</dbReference>
<keyword evidence="4" id="KW-0233">DNA recombination</keyword>
<evidence type="ECO:0000259" key="5">
    <source>
        <dbReference type="PROSITE" id="PS51898"/>
    </source>
</evidence>
<dbReference type="CDD" id="cd01189">
    <property type="entry name" value="INT_ICEBs1_C_like"/>
    <property type="match status" value="1"/>
</dbReference>
<dbReference type="InterPro" id="IPR013762">
    <property type="entry name" value="Integrase-like_cat_sf"/>
</dbReference>
<evidence type="ECO:0000313" key="7">
    <source>
        <dbReference type="EMBL" id="PZR78513.1"/>
    </source>
</evidence>
<dbReference type="InterPro" id="IPR011010">
    <property type="entry name" value="DNA_brk_join_enz"/>
</dbReference>
<accession>A0A934N053</accession>
<evidence type="ECO:0000256" key="1">
    <source>
        <dbReference type="ARBA" id="ARBA00008857"/>
    </source>
</evidence>
<proteinExistence type="inferred from homology"/>
<dbReference type="InterPro" id="IPR004107">
    <property type="entry name" value="Integrase_SAM-like_N"/>
</dbReference>
<dbReference type="GO" id="GO:0003677">
    <property type="term" value="F:DNA binding"/>
    <property type="evidence" value="ECO:0007669"/>
    <property type="project" value="UniProtKB-KW"/>
</dbReference>
<dbReference type="AlphaFoldDB" id="A0A2W5YZV1"/>
<dbReference type="InterPro" id="IPR002104">
    <property type="entry name" value="Integrase_catalytic"/>
</dbReference>
<dbReference type="Gene3D" id="1.10.150.130">
    <property type="match status" value="1"/>
</dbReference>
<comment type="caution">
    <text evidence="7">The sequence shown here is derived from an EMBL/GenBank/DDBJ whole genome shotgun (WGS) entry which is preliminary data.</text>
</comment>
<reference evidence="7" key="2">
    <citation type="submission" date="2018-05" db="EMBL/GenBank/DDBJ databases">
        <authorList>
            <person name="Ferrari B."/>
        </authorList>
    </citation>
    <scope>NUCLEOTIDE SEQUENCE</scope>
    <source>
        <strain evidence="7">RRmetagenome_bin12</strain>
    </source>
</reference>
<evidence type="ECO:0000313" key="6">
    <source>
        <dbReference type="EMBL" id="MBJ7595460.1"/>
    </source>
</evidence>